<dbReference type="Pfam" id="PF00096">
    <property type="entry name" value="zf-C2H2"/>
    <property type="match status" value="12"/>
</dbReference>
<evidence type="ECO:0000256" key="12">
    <source>
        <dbReference type="ARBA" id="ARBA00023163"/>
    </source>
</evidence>
<dbReference type="AlphaFoldDB" id="A0A4X2LG42"/>
<evidence type="ECO:0000256" key="13">
    <source>
        <dbReference type="ARBA" id="ARBA00023242"/>
    </source>
</evidence>
<reference evidence="18" key="1">
    <citation type="submission" date="2018-12" db="EMBL/GenBank/DDBJ databases">
        <authorList>
            <person name="Yazar S."/>
        </authorList>
    </citation>
    <scope>NUCLEOTIDE SEQUENCE [LARGE SCALE GENOMIC DNA]</scope>
</reference>
<reference evidence="17" key="2">
    <citation type="submission" date="2025-08" db="UniProtKB">
        <authorList>
            <consortium name="Ensembl"/>
        </authorList>
    </citation>
    <scope>IDENTIFICATION</scope>
</reference>
<dbReference type="SUPFAM" id="SSF57667">
    <property type="entry name" value="beta-beta-alpha zinc fingers"/>
    <property type="match status" value="7"/>
</dbReference>
<dbReference type="PROSITE" id="PS50157">
    <property type="entry name" value="ZINC_FINGER_C2H2_2"/>
    <property type="match status" value="13"/>
</dbReference>
<dbReference type="Gene3D" id="1.10.4020.10">
    <property type="entry name" value="DNA breaking-rejoining enzymes"/>
    <property type="match status" value="1"/>
</dbReference>
<evidence type="ECO:0000313" key="18">
    <source>
        <dbReference type="Proteomes" id="UP000314987"/>
    </source>
</evidence>
<keyword evidence="5" id="KW-0479">Metal-binding</keyword>
<feature type="domain" description="C2H2-type" evidence="15">
    <location>
        <begin position="704"/>
        <end position="731"/>
    </location>
</feature>
<sequence length="737" mass="85991">STVHPPQEQEGLLIVKVEEEDCTWMQENTLPSMETFNQRFRQFQYYEASGPREALSQLRVLCCEWLRPEMHTKEQILELLVLEQFLAILPGQLQAWVRQHHPESGEEAVVLLEELQRDIDEQGEEVAAYPEVPLQEMMQQRMVQESLNIQLQPMDTQPESDYEPRNENMELIVKQEISEEAESLWMTPGSIQKNDSQDREYELSNYGSYLERQQENYTVDKPKQCPSQKRGFRDIIDINKKQTMRVEKGHKCNDCGKFFLQASNFIQHRRIHTGEKPFKCNECGKSYNQRVHLTQHQRVHTGEKPYKCQVCGKAFRVSSHLVQHQTVHSGERPYGCNECGKSFGRHSHLIEHLKRHYREKTRQCGEKRGKNMKVLKKKISDATETYREISAKIQKDVPQGQEFSDSHEHEGWLDKQQGKLTGMILGKPPSQERSFREVIDIHKKNPAGERPHKCDECGKSFIQSAHLIQHQRIHTGEKPFKCDECGKSYNQRVHLTQHQRVHTGEKPYQCPLCGKAFRVRSHLVQHQSVHTGEKPFQCNECGKSFGRRSHLAGHLRLHYREKPNRCHECGENFHQYNGLIEHQMIHRGQSLHEGGTCEKAYGWNLSLIENKEMLMEEKPYKCDICGKAFCYSSHLIQHHRMHTGEKPYECDICGKNFGQRSHLTQHQKSHSCKKPHQCNECGRAFALKSHLNQHQRIHTGEKPFQCKQCGMSFSRSCSLIKHLRSHERTDPISSFST</sequence>
<feature type="domain" description="C2H2-type" evidence="15">
    <location>
        <begin position="508"/>
        <end position="535"/>
    </location>
</feature>
<evidence type="ECO:0000256" key="5">
    <source>
        <dbReference type="ARBA" id="ARBA00022723"/>
    </source>
</evidence>
<dbReference type="FunFam" id="3.30.160.60:FF:002254">
    <property type="entry name" value="Zinc finger protein 540"/>
    <property type="match status" value="1"/>
</dbReference>
<organism evidence="17 18">
    <name type="scientific">Vombatus ursinus</name>
    <name type="common">Common wombat</name>
    <dbReference type="NCBI Taxonomy" id="29139"/>
    <lineage>
        <taxon>Eukaryota</taxon>
        <taxon>Metazoa</taxon>
        <taxon>Chordata</taxon>
        <taxon>Craniata</taxon>
        <taxon>Vertebrata</taxon>
        <taxon>Euteleostomi</taxon>
        <taxon>Mammalia</taxon>
        <taxon>Metatheria</taxon>
        <taxon>Diprotodontia</taxon>
        <taxon>Vombatidae</taxon>
        <taxon>Vombatus</taxon>
    </lineage>
</organism>
<dbReference type="FunFam" id="3.30.160.60:FF:001643">
    <property type="entry name" value="Zinc finger with KRAB and SCAN domains 5"/>
    <property type="match status" value="1"/>
</dbReference>
<evidence type="ECO:0000256" key="2">
    <source>
        <dbReference type="ARBA" id="ARBA00004123"/>
    </source>
</evidence>
<feature type="domain" description="C2H2-type" evidence="15">
    <location>
        <begin position="648"/>
        <end position="675"/>
    </location>
</feature>
<dbReference type="InterPro" id="IPR003309">
    <property type="entry name" value="SCAN_dom"/>
</dbReference>
<evidence type="ECO:0000259" key="15">
    <source>
        <dbReference type="PROSITE" id="PS50157"/>
    </source>
</evidence>
<keyword evidence="7 14" id="KW-0863">Zinc-finger</keyword>
<keyword evidence="10" id="KW-0805">Transcription regulation</keyword>
<feature type="domain" description="C2H2-type" evidence="15">
    <location>
        <begin position="250"/>
        <end position="277"/>
    </location>
</feature>
<evidence type="ECO:0000256" key="10">
    <source>
        <dbReference type="ARBA" id="ARBA00023015"/>
    </source>
</evidence>
<dbReference type="SMART" id="SM00431">
    <property type="entry name" value="SCAN"/>
    <property type="match status" value="1"/>
</dbReference>
<comment type="similarity">
    <text evidence="3">Belongs to the krueppel C2H2-type zinc-finger protein family.</text>
</comment>
<dbReference type="FunFam" id="3.30.160.60:FF:000111">
    <property type="entry name" value="GLI family zinc finger 4"/>
    <property type="match status" value="1"/>
</dbReference>
<comment type="function">
    <text evidence="1">May be involved in transcriptional regulation.</text>
</comment>
<feature type="domain" description="SCAN box" evidence="16">
    <location>
        <begin position="38"/>
        <end position="119"/>
    </location>
</feature>
<keyword evidence="18" id="KW-1185">Reference proteome</keyword>
<evidence type="ECO:0000256" key="11">
    <source>
        <dbReference type="ARBA" id="ARBA00023125"/>
    </source>
</evidence>
<evidence type="ECO:0000256" key="8">
    <source>
        <dbReference type="ARBA" id="ARBA00022833"/>
    </source>
</evidence>
<evidence type="ECO:0000256" key="3">
    <source>
        <dbReference type="ARBA" id="ARBA00006991"/>
    </source>
</evidence>
<evidence type="ECO:0000256" key="7">
    <source>
        <dbReference type="ARBA" id="ARBA00022771"/>
    </source>
</evidence>
<dbReference type="PROSITE" id="PS00028">
    <property type="entry name" value="ZINC_FINGER_C2H2_1"/>
    <property type="match status" value="13"/>
</dbReference>
<comment type="subcellular location">
    <subcellularLocation>
        <location evidence="2">Nucleus</location>
    </subcellularLocation>
</comment>
<evidence type="ECO:0000313" key="17">
    <source>
        <dbReference type="Ensembl" id="ENSVURP00010021081.1"/>
    </source>
</evidence>
<dbReference type="GO" id="GO:0000981">
    <property type="term" value="F:DNA-binding transcription factor activity, RNA polymerase II-specific"/>
    <property type="evidence" value="ECO:0007669"/>
    <property type="project" value="TreeGrafter"/>
</dbReference>
<evidence type="ECO:0000259" key="16">
    <source>
        <dbReference type="PROSITE" id="PS50804"/>
    </source>
</evidence>
<dbReference type="FunFam" id="3.30.160.60:FF:000509">
    <property type="entry name" value="zinc finger protein with KRAB and SCAN domains 5"/>
    <property type="match status" value="3"/>
</dbReference>
<keyword evidence="4" id="KW-1017">Isopeptide bond</keyword>
<evidence type="ECO:0000256" key="1">
    <source>
        <dbReference type="ARBA" id="ARBA00003767"/>
    </source>
</evidence>
<proteinExistence type="inferred from homology"/>
<feature type="domain" description="C2H2-type" evidence="15">
    <location>
        <begin position="452"/>
        <end position="479"/>
    </location>
</feature>
<dbReference type="PANTHER" id="PTHR24384">
    <property type="entry name" value="FINGER PUTATIVE TRANSCRIPTION FACTOR FAMILY-RELATED"/>
    <property type="match status" value="1"/>
</dbReference>
<dbReference type="FunFam" id="3.30.160.60:FF:000642">
    <property type="entry name" value="Zinc finger with KRAB and SCAN domains 2"/>
    <property type="match status" value="1"/>
</dbReference>
<dbReference type="FunFam" id="3.30.160.60:FF:001049">
    <property type="entry name" value="zinc finger protein 319"/>
    <property type="match status" value="1"/>
</dbReference>
<feature type="domain" description="C2H2-type" evidence="15">
    <location>
        <begin position="278"/>
        <end position="305"/>
    </location>
</feature>
<dbReference type="FunFam" id="3.30.160.60:FF:001402">
    <property type="entry name" value="Zinc finger protein 473"/>
    <property type="match status" value="1"/>
</dbReference>
<dbReference type="GeneTree" id="ENSGT00940000162299"/>
<dbReference type="FunFam" id="3.30.160.60:FF:001898">
    <property type="entry name" value="Zinc finger protein with KRAB and SCAN domains 5"/>
    <property type="match status" value="1"/>
</dbReference>
<keyword evidence="12" id="KW-0804">Transcription</keyword>
<dbReference type="Pfam" id="PF02023">
    <property type="entry name" value="SCAN"/>
    <property type="match status" value="1"/>
</dbReference>
<dbReference type="GO" id="GO:0008270">
    <property type="term" value="F:zinc ion binding"/>
    <property type="evidence" value="ECO:0007669"/>
    <property type="project" value="UniProtKB-KW"/>
</dbReference>
<dbReference type="InterPro" id="IPR050752">
    <property type="entry name" value="C2H2-ZF_domain"/>
</dbReference>
<dbReference type="Gene3D" id="3.30.160.60">
    <property type="entry name" value="Classic Zinc Finger"/>
    <property type="match status" value="13"/>
</dbReference>
<feature type="domain" description="C2H2-type" evidence="15">
    <location>
        <begin position="620"/>
        <end position="647"/>
    </location>
</feature>
<keyword evidence="11" id="KW-0238">DNA-binding</keyword>
<dbReference type="Proteomes" id="UP000314987">
    <property type="component" value="Unassembled WGS sequence"/>
</dbReference>
<dbReference type="FunFam" id="3.30.160.60:FF:001158">
    <property type="entry name" value="zinc finger protein 22"/>
    <property type="match status" value="1"/>
</dbReference>
<feature type="domain" description="C2H2-type" evidence="15">
    <location>
        <begin position="306"/>
        <end position="333"/>
    </location>
</feature>
<feature type="domain" description="C2H2-type" evidence="15">
    <location>
        <begin position="480"/>
        <end position="507"/>
    </location>
</feature>
<evidence type="ECO:0000256" key="14">
    <source>
        <dbReference type="PROSITE-ProRule" id="PRU00042"/>
    </source>
</evidence>
<dbReference type="InterPro" id="IPR013087">
    <property type="entry name" value="Znf_C2H2_type"/>
</dbReference>
<feature type="domain" description="C2H2-type" evidence="15">
    <location>
        <begin position="334"/>
        <end position="361"/>
    </location>
</feature>
<dbReference type="FunFam" id="3.30.160.60:FF:000002">
    <property type="entry name" value="Zinc finger protein 1 homolog"/>
    <property type="match status" value="1"/>
</dbReference>
<dbReference type="CDD" id="cd07936">
    <property type="entry name" value="SCAN"/>
    <property type="match status" value="1"/>
</dbReference>
<feature type="domain" description="C2H2-type" evidence="15">
    <location>
        <begin position="676"/>
        <end position="703"/>
    </location>
</feature>
<evidence type="ECO:0000256" key="4">
    <source>
        <dbReference type="ARBA" id="ARBA00022499"/>
    </source>
</evidence>
<dbReference type="PANTHER" id="PTHR24384:SF246">
    <property type="entry name" value="GENE, 19965-RELATED"/>
    <property type="match status" value="1"/>
</dbReference>
<feature type="domain" description="C2H2-type" evidence="15">
    <location>
        <begin position="536"/>
        <end position="563"/>
    </location>
</feature>
<name>A0A4X2LG42_VOMUR</name>
<dbReference type="SUPFAM" id="SSF47353">
    <property type="entry name" value="Retrovirus capsid dimerization domain-like"/>
    <property type="match status" value="1"/>
</dbReference>
<protein>
    <submittedName>
        <fullName evidence="17">Zinc finger with KRAB and SCAN domains 5</fullName>
    </submittedName>
</protein>
<dbReference type="FunFam" id="1.10.4020.10:FF:000001">
    <property type="entry name" value="zinc finger protein 263 isoform X1"/>
    <property type="match status" value="1"/>
</dbReference>
<keyword evidence="9" id="KW-0832">Ubl conjugation</keyword>
<dbReference type="InterPro" id="IPR036236">
    <property type="entry name" value="Znf_C2H2_sf"/>
</dbReference>
<keyword evidence="6" id="KW-0677">Repeat</keyword>
<gene>
    <name evidence="17" type="primary">ZKSCAN5</name>
</gene>
<dbReference type="SMART" id="SM00355">
    <property type="entry name" value="ZnF_C2H2"/>
    <property type="match status" value="13"/>
</dbReference>
<keyword evidence="13" id="KW-0539">Nucleus</keyword>
<dbReference type="InterPro" id="IPR038269">
    <property type="entry name" value="SCAN_sf"/>
</dbReference>
<feature type="domain" description="C2H2-type" evidence="15">
    <location>
        <begin position="564"/>
        <end position="591"/>
    </location>
</feature>
<accession>A0A4X2LG42</accession>
<dbReference type="PROSITE" id="PS50804">
    <property type="entry name" value="SCAN_BOX"/>
    <property type="match status" value="1"/>
</dbReference>
<dbReference type="Ensembl" id="ENSVURT00010024005.1">
    <property type="protein sequence ID" value="ENSVURP00010021081.1"/>
    <property type="gene ID" value="ENSVURG00010016078.1"/>
</dbReference>
<dbReference type="GO" id="GO:0000978">
    <property type="term" value="F:RNA polymerase II cis-regulatory region sequence-specific DNA binding"/>
    <property type="evidence" value="ECO:0007669"/>
    <property type="project" value="TreeGrafter"/>
</dbReference>
<dbReference type="GO" id="GO:0005634">
    <property type="term" value="C:nucleus"/>
    <property type="evidence" value="ECO:0007669"/>
    <property type="project" value="UniProtKB-SubCell"/>
</dbReference>
<evidence type="ECO:0000256" key="9">
    <source>
        <dbReference type="ARBA" id="ARBA00022843"/>
    </source>
</evidence>
<keyword evidence="8" id="KW-0862">Zinc</keyword>
<evidence type="ECO:0000256" key="6">
    <source>
        <dbReference type="ARBA" id="ARBA00022737"/>
    </source>
</evidence>
<reference evidence="17" key="3">
    <citation type="submission" date="2025-09" db="UniProtKB">
        <authorList>
            <consortium name="Ensembl"/>
        </authorList>
    </citation>
    <scope>IDENTIFICATION</scope>
</reference>